<dbReference type="Proteomes" id="UP000230538">
    <property type="component" value="Unassembled WGS sequence"/>
</dbReference>
<proteinExistence type="predicted"/>
<dbReference type="PROSITE" id="PS51918">
    <property type="entry name" value="RADICAL_SAM"/>
    <property type="match status" value="1"/>
</dbReference>
<evidence type="ECO:0000313" key="5">
    <source>
        <dbReference type="EMBL" id="PJA38596.1"/>
    </source>
</evidence>
<dbReference type="SUPFAM" id="SSF102114">
    <property type="entry name" value="Radical SAM enzymes"/>
    <property type="match status" value="1"/>
</dbReference>
<keyword evidence="3" id="KW-0411">Iron-sulfur</keyword>
<reference evidence="6" key="1">
    <citation type="submission" date="2017-09" db="EMBL/GenBank/DDBJ databases">
        <title>Depth-based differentiation of microbial function through sediment-hosted aquifers and enrichment of novel symbionts in the deep terrestrial subsurface.</title>
        <authorList>
            <person name="Probst A.J."/>
            <person name="Ladd B."/>
            <person name="Jarett J.K."/>
            <person name="Geller-Mcgrath D.E."/>
            <person name="Sieber C.M.K."/>
            <person name="Emerson J.B."/>
            <person name="Anantharaman K."/>
            <person name="Thomas B.C."/>
            <person name="Malmstrom R."/>
            <person name="Stieglmeier M."/>
            <person name="Klingl A."/>
            <person name="Woyke T."/>
            <person name="Ryan C.M."/>
            <person name="Banfield J.F."/>
        </authorList>
    </citation>
    <scope>NUCLEOTIDE SEQUENCE [LARGE SCALE GENOMIC DNA]</scope>
</reference>
<dbReference type="SFLD" id="SFLDS00029">
    <property type="entry name" value="Radical_SAM"/>
    <property type="match status" value="1"/>
</dbReference>
<accession>A0A2M7WZA4</accession>
<dbReference type="SMART" id="SM00729">
    <property type="entry name" value="Elp3"/>
    <property type="match status" value="1"/>
</dbReference>
<comment type="caution">
    <text evidence="5">The sequence shown here is derived from an EMBL/GenBank/DDBJ whole genome shotgun (WGS) entry which is preliminary data.</text>
</comment>
<dbReference type="GO" id="GO:0003824">
    <property type="term" value="F:catalytic activity"/>
    <property type="evidence" value="ECO:0007669"/>
    <property type="project" value="InterPro"/>
</dbReference>
<dbReference type="Gene3D" id="3.80.30.30">
    <property type="match status" value="1"/>
</dbReference>
<dbReference type="EMBL" id="PFXB01000004">
    <property type="protein sequence ID" value="PJA38596.1"/>
    <property type="molecule type" value="Genomic_DNA"/>
</dbReference>
<evidence type="ECO:0000256" key="1">
    <source>
        <dbReference type="ARBA" id="ARBA00022723"/>
    </source>
</evidence>
<dbReference type="InterPro" id="IPR058240">
    <property type="entry name" value="rSAM_sf"/>
</dbReference>
<evidence type="ECO:0000256" key="2">
    <source>
        <dbReference type="ARBA" id="ARBA00023004"/>
    </source>
</evidence>
<dbReference type="AlphaFoldDB" id="A0A2M7WZA4"/>
<name>A0A2M7WZA4_UNCKA</name>
<sequence>MIVREIKCRQAITKCGFPGGGWAINPYVGCGHGCVYCYARFIKRFTGHTEEWGKFIDVRVNAPEILAKQIKSPKYQTGNIYLGTVTDPYQPLEGKYRITRKILEVLKDYPVRVSILTKSKLVLRDLDLLLQMKEADVSFTVNSLDDEWRKRTEPFASSVGERLEAAKSLIQKGIKVDVMLGPYWPYFTEAEMLVQKFKETGVSHLFSESFNAIGGNWNGVEKVLKRNYSELFLKMRNIILNPQEFDVFYKTAGENLCRVCQKYDLPVTTYFGSGHAGKKFTRKNQKTMPRAGVEPARGLSLTGF</sequence>
<dbReference type="SFLD" id="SFLDG01084">
    <property type="entry name" value="Uncharacterised_Radical_SAM_Su"/>
    <property type="match status" value="1"/>
</dbReference>
<dbReference type="GO" id="GO:0051536">
    <property type="term" value="F:iron-sulfur cluster binding"/>
    <property type="evidence" value="ECO:0007669"/>
    <property type="project" value="UniProtKB-KW"/>
</dbReference>
<dbReference type="Pfam" id="PF04055">
    <property type="entry name" value="Radical_SAM"/>
    <property type="match status" value="1"/>
</dbReference>
<gene>
    <name evidence="5" type="ORF">CO181_00110</name>
</gene>
<evidence type="ECO:0000259" key="4">
    <source>
        <dbReference type="PROSITE" id="PS51918"/>
    </source>
</evidence>
<dbReference type="GO" id="GO:0046872">
    <property type="term" value="F:metal ion binding"/>
    <property type="evidence" value="ECO:0007669"/>
    <property type="project" value="UniProtKB-KW"/>
</dbReference>
<keyword evidence="2" id="KW-0408">Iron</keyword>
<organism evidence="5 6">
    <name type="scientific">candidate division WWE3 bacterium CG_4_9_14_3_um_filter_43_9</name>
    <dbReference type="NCBI Taxonomy" id="1975082"/>
    <lineage>
        <taxon>Bacteria</taxon>
        <taxon>Katanobacteria</taxon>
    </lineage>
</organism>
<protein>
    <submittedName>
        <fullName evidence="5">Radical SAM protein</fullName>
    </submittedName>
</protein>
<dbReference type="CDD" id="cd01335">
    <property type="entry name" value="Radical_SAM"/>
    <property type="match status" value="1"/>
</dbReference>
<dbReference type="PANTHER" id="PTHR43432:SF3">
    <property type="entry name" value="SLR0285 PROTEIN"/>
    <property type="match status" value="1"/>
</dbReference>
<dbReference type="InterPro" id="IPR007197">
    <property type="entry name" value="rSAM"/>
</dbReference>
<keyword evidence="1" id="KW-0479">Metal-binding</keyword>
<feature type="domain" description="Radical SAM core" evidence="4">
    <location>
        <begin position="16"/>
        <end position="243"/>
    </location>
</feature>
<dbReference type="PANTHER" id="PTHR43432">
    <property type="entry name" value="SLR0285 PROTEIN"/>
    <property type="match status" value="1"/>
</dbReference>
<evidence type="ECO:0000313" key="6">
    <source>
        <dbReference type="Proteomes" id="UP000230538"/>
    </source>
</evidence>
<evidence type="ECO:0000256" key="3">
    <source>
        <dbReference type="ARBA" id="ARBA00023014"/>
    </source>
</evidence>
<dbReference type="InterPro" id="IPR040086">
    <property type="entry name" value="MJ0683-like"/>
</dbReference>
<dbReference type="InterPro" id="IPR006638">
    <property type="entry name" value="Elp3/MiaA/NifB-like_rSAM"/>
</dbReference>